<protein>
    <submittedName>
        <fullName evidence="1">Uncharacterized protein</fullName>
    </submittedName>
</protein>
<dbReference type="Proteomes" id="UP000053676">
    <property type="component" value="Unassembled WGS sequence"/>
</dbReference>
<proteinExistence type="predicted"/>
<sequence length="74" mass="8589">MMTISGALRLVRICSATGFCYERDLTVLLILEIAANERNPHLKRILTKEKDSYILLSGFRFQNLGGDRHFWFNN</sequence>
<dbReference type="EMBL" id="KI660148">
    <property type="protein sequence ID" value="ETN77836.1"/>
    <property type="molecule type" value="Genomic_DNA"/>
</dbReference>
<dbReference type="KEGG" id="nai:NECAME_10760"/>
<keyword evidence="2" id="KW-1185">Reference proteome</keyword>
<name>W2T9H4_NECAM</name>
<evidence type="ECO:0000313" key="1">
    <source>
        <dbReference type="EMBL" id="ETN77836.1"/>
    </source>
</evidence>
<reference evidence="2" key="1">
    <citation type="journal article" date="2014" name="Nat. Genet.">
        <title>Genome of the human hookworm Necator americanus.</title>
        <authorList>
            <person name="Tang Y.T."/>
            <person name="Gao X."/>
            <person name="Rosa B.A."/>
            <person name="Abubucker S."/>
            <person name="Hallsworth-Pepin K."/>
            <person name="Martin J."/>
            <person name="Tyagi R."/>
            <person name="Heizer E."/>
            <person name="Zhang X."/>
            <person name="Bhonagiri-Palsikar V."/>
            <person name="Minx P."/>
            <person name="Warren W.C."/>
            <person name="Wang Q."/>
            <person name="Zhan B."/>
            <person name="Hotez P.J."/>
            <person name="Sternberg P.W."/>
            <person name="Dougall A."/>
            <person name="Gaze S.T."/>
            <person name="Mulvenna J."/>
            <person name="Sotillo J."/>
            <person name="Ranganathan S."/>
            <person name="Rabelo E.M."/>
            <person name="Wilson R.K."/>
            <person name="Felgner P.L."/>
            <person name="Bethony J."/>
            <person name="Hawdon J.M."/>
            <person name="Gasser R.B."/>
            <person name="Loukas A."/>
            <person name="Mitreva M."/>
        </authorList>
    </citation>
    <scope>NUCLEOTIDE SEQUENCE [LARGE SCALE GENOMIC DNA]</scope>
</reference>
<accession>W2T9H4</accession>
<dbReference type="AlphaFoldDB" id="W2T9H4"/>
<gene>
    <name evidence="1" type="ORF">NECAME_10760</name>
</gene>
<organism evidence="1 2">
    <name type="scientific">Necator americanus</name>
    <name type="common">Human hookworm</name>
    <dbReference type="NCBI Taxonomy" id="51031"/>
    <lineage>
        <taxon>Eukaryota</taxon>
        <taxon>Metazoa</taxon>
        <taxon>Ecdysozoa</taxon>
        <taxon>Nematoda</taxon>
        <taxon>Chromadorea</taxon>
        <taxon>Rhabditida</taxon>
        <taxon>Rhabditina</taxon>
        <taxon>Rhabditomorpha</taxon>
        <taxon>Strongyloidea</taxon>
        <taxon>Ancylostomatidae</taxon>
        <taxon>Bunostominae</taxon>
        <taxon>Necator</taxon>
    </lineage>
</organism>
<evidence type="ECO:0000313" key="2">
    <source>
        <dbReference type="Proteomes" id="UP000053676"/>
    </source>
</evidence>